<keyword evidence="3" id="KW-1185">Reference proteome</keyword>
<evidence type="ECO:0000313" key="2">
    <source>
        <dbReference type="EMBL" id="MED6188465.1"/>
    </source>
</evidence>
<dbReference type="Pfam" id="PF00646">
    <property type="entry name" value="F-box"/>
    <property type="match status" value="1"/>
</dbReference>
<dbReference type="InterPro" id="IPR055411">
    <property type="entry name" value="LRR_FXL15/At3g58940/PEG3-like"/>
</dbReference>
<sequence length="439" mass="50811">MNMDRISCLPDSVLCCILSYLPTKEAVTTSILSRRWRHVWKDLEVIDLDESPFWSCLGRDARFDSYVNAILAQRNADSYPIKKFRLTCLKFTEELISTWAWLDAVIGPHLQELYFSLNVERRIFLPVAVYTCASLKSLVLKLHLSMDHGNVYLPSLKNLELDVIHADPSDFLSGCPVLENLKLIHDNMYPEPHAGYSYVPTIQMPRTLKSLTFEENSTLPEEINQREIYAPSLEYLHLKIGTLENTELQVSVIHFPKMVEAHLDVHLEGVEHVGWVPVLLHALCETKFLALKHYTTEYIFSAPDFVFPEFHHLLNLEVDVSCFNTNFLLNFLHNCHVLEDLAIRIWKGRYFRTVEYNGPTPPTMVPNCLLSHLKSLEFREYRDSPDEHEFIAYLLQRGLVLKTVTIHLKHDFNIETKYDIARGLSAIPRVSPICQLNFI</sequence>
<dbReference type="InterPro" id="IPR036047">
    <property type="entry name" value="F-box-like_dom_sf"/>
</dbReference>
<dbReference type="CDD" id="cd22160">
    <property type="entry name" value="F-box_AtFBL13-like"/>
    <property type="match status" value="1"/>
</dbReference>
<dbReference type="EMBL" id="JASCZI010182709">
    <property type="protein sequence ID" value="MED6188465.1"/>
    <property type="molecule type" value="Genomic_DNA"/>
</dbReference>
<dbReference type="InterPro" id="IPR032675">
    <property type="entry name" value="LRR_dom_sf"/>
</dbReference>
<dbReference type="SMART" id="SM00256">
    <property type="entry name" value="FBOX"/>
    <property type="match status" value="1"/>
</dbReference>
<reference evidence="2 3" key="1">
    <citation type="journal article" date="2023" name="Plants (Basel)">
        <title>Bridging the Gap: Combining Genomics and Transcriptomics Approaches to Understand Stylosanthes scabra, an Orphan Legume from the Brazilian Caatinga.</title>
        <authorList>
            <person name="Ferreira-Neto J.R.C."/>
            <person name="da Silva M.D."/>
            <person name="Binneck E."/>
            <person name="de Melo N.F."/>
            <person name="da Silva R.H."/>
            <person name="de Melo A.L.T.M."/>
            <person name="Pandolfi V."/>
            <person name="Bustamante F.O."/>
            <person name="Brasileiro-Vidal A.C."/>
            <person name="Benko-Iseppon A.M."/>
        </authorList>
    </citation>
    <scope>NUCLEOTIDE SEQUENCE [LARGE SCALE GENOMIC DNA]</scope>
    <source>
        <tissue evidence="2">Leaves</tissue>
    </source>
</reference>
<evidence type="ECO:0000259" key="1">
    <source>
        <dbReference type="PROSITE" id="PS50181"/>
    </source>
</evidence>
<dbReference type="Proteomes" id="UP001341840">
    <property type="component" value="Unassembled WGS sequence"/>
</dbReference>
<proteinExistence type="predicted"/>
<dbReference type="PANTHER" id="PTHR31900:SF34">
    <property type="entry name" value="EMB|CAB62440.1-RELATED"/>
    <property type="match status" value="1"/>
</dbReference>
<dbReference type="Pfam" id="PF08387">
    <property type="entry name" value="FBD"/>
    <property type="match status" value="1"/>
</dbReference>
<comment type="caution">
    <text evidence="2">The sequence shown here is derived from an EMBL/GenBank/DDBJ whole genome shotgun (WGS) entry which is preliminary data.</text>
</comment>
<evidence type="ECO:0000313" key="3">
    <source>
        <dbReference type="Proteomes" id="UP001341840"/>
    </source>
</evidence>
<dbReference type="Pfam" id="PF24758">
    <property type="entry name" value="LRR_At5g56370"/>
    <property type="match status" value="1"/>
</dbReference>
<feature type="domain" description="F-box" evidence="1">
    <location>
        <begin position="3"/>
        <end position="57"/>
    </location>
</feature>
<dbReference type="InterPro" id="IPR053781">
    <property type="entry name" value="F-box_AtFBL13-like"/>
</dbReference>
<dbReference type="SMART" id="SM00579">
    <property type="entry name" value="FBD"/>
    <property type="match status" value="1"/>
</dbReference>
<accession>A0ABU6WVV0</accession>
<dbReference type="SUPFAM" id="SSF52047">
    <property type="entry name" value="RNI-like"/>
    <property type="match status" value="1"/>
</dbReference>
<dbReference type="PANTHER" id="PTHR31900">
    <property type="entry name" value="F-BOX/RNI SUPERFAMILY PROTEIN-RELATED"/>
    <property type="match status" value="1"/>
</dbReference>
<dbReference type="Gene3D" id="3.80.10.10">
    <property type="entry name" value="Ribonuclease Inhibitor"/>
    <property type="match status" value="1"/>
</dbReference>
<dbReference type="InterPro" id="IPR050232">
    <property type="entry name" value="FBL13/AtMIF1-like"/>
</dbReference>
<gene>
    <name evidence="2" type="ORF">PIB30_086198</name>
</gene>
<organism evidence="2 3">
    <name type="scientific">Stylosanthes scabra</name>
    <dbReference type="NCBI Taxonomy" id="79078"/>
    <lineage>
        <taxon>Eukaryota</taxon>
        <taxon>Viridiplantae</taxon>
        <taxon>Streptophyta</taxon>
        <taxon>Embryophyta</taxon>
        <taxon>Tracheophyta</taxon>
        <taxon>Spermatophyta</taxon>
        <taxon>Magnoliopsida</taxon>
        <taxon>eudicotyledons</taxon>
        <taxon>Gunneridae</taxon>
        <taxon>Pentapetalae</taxon>
        <taxon>rosids</taxon>
        <taxon>fabids</taxon>
        <taxon>Fabales</taxon>
        <taxon>Fabaceae</taxon>
        <taxon>Papilionoideae</taxon>
        <taxon>50 kb inversion clade</taxon>
        <taxon>dalbergioids sensu lato</taxon>
        <taxon>Dalbergieae</taxon>
        <taxon>Pterocarpus clade</taxon>
        <taxon>Stylosanthes</taxon>
    </lineage>
</organism>
<name>A0ABU6WVV0_9FABA</name>
<dbReference type="InterPro" id="IPR001810">
    <property type="entry name" value="F-box_dom"/>
</dbReference>
<protein>
    <recommendedName>
        <fullName evidence="1">F-box domain-containing protein</fullName>
    </recommendedName>
</protein>
<dbReference type="PROSITE" id="PS50181">
    <property type="entry name" value="FBOX"/>
    <property type="match status" value="1"/>
</dbReference>
<dbReference type="SUPFAM" id="SSF81383">
    <property type="entry name" value="F-box domain"/>
    <property type="match status" value="1"/>
</dbReference>
<dbReference type="InterPro" id="IPR006566">
    <property type="entry name" value="FBD"/>
</dbReference>